<evidence type="ECO:0000313" key="1">
    <source>
        <dbReference type="EMBL" id="JAD96896.1"/>
    </source>
</evidence>
<organism evidence="1">
    <name type="scientific">Arundo donax</name>
    <name type="common">Giant reed</name>
    <name type="synonym">Donax arundinaceus</name>
    <dbReference type="NCBI Taxonomy" id="35708"/>
    <lineage>
        <taxon>Eukaryota</taxon>
        <taxon>Viridiplantae</taxon>
        <taxon>Streptophyta</taxon>
        <taxon>Embryophyta</taxon>
        <taxon>Tracheophyta</taxon>
        <taxon>Spermatophyta</taxon>
        <taxon>Magnoliopsida</taxon>
        <taxon>Liliopsida</taxon>
        <taxon>Poales</taxon>
        <taxon>Poaceae</taxon>
        <taxon>PACMAD clade</taxon>
        <taxon>Arundinoideae</taxon>
        <taxon>Arundineae</taxon>
        <taxon>Arundo</taxon>
    </lineage>
</organism>
<dbReference type="EMBL" id="GBRH01200999">
    <property type="protein sequence ID" value="JAD96896.1"/>
    <property type="molecule type" value="Transcribed_RNA"/>
</dbReference>
<proteinExistence type="predicted"/>
<accession>A0A0A9EA19</accession>
<sequence length="28" mass="3282">MEEGVKENYRLALQLKYNLSHSCLFSAH</sequence>
<dbReference type="AlphaFoldDB" id="A0A0A9EA19"/>
<protein>
    <submittedName>
        <fullName evidence="1">Uncharacterized protein</fullName>
    </submittedName>
</protein>
<reference evidence="1" key="1">
    <citation type="submission" date="2014-09" db="EMBL/GenBank/DDBJ databases">
        <authorList>
            <person name="Magalhaes I.L.F."/>
            <person name="Oliveira U."/>
            <person name="Santos F.R."/>
            <person name="Vidigal T.H.D.A."/>
            <person name="Brescovit A.D."/>
            <person name="Santos A.J."/>
        </authorList>
    </citation>
    <scope>NUCLEOTIDE SEQUENCE</scope>
    <source>
        <tissue evidence="1">Shoot tissue taken approximately 20 cm above the soil surface</tissue>
    </source>
</reference>
<reference evidence="1" key="2">
    <citation type="journal article" date="2015" name="Data Brief">
        <title>Shoot transcriptome of the giant reed, Arundo donax.</title>
        <authorList>
            <person name="Barrero R.A."/>
            <person name="Guerrero F.D."/>
            <person name="Moolhuijzen P."/>
            <person name="Goolsby J.A."/>
            <person name="Tidwell J."/>
            <person name="Bellgard S.E."/>
            <person name="Bellgard M.I."/>
        </authorList>
    </citation>
    <scope>NUCLEOTIDE SEQUENCE</scope>
    <source>
        <tissue evidence="1">Shoot tissue taken approximately 20 cm above the soil surface</tissue>
    </source>
</reference>
<name>A0A0A9EA19_ARUDO</name>